<feature type="region of interest" description="Disordered" evidence="8">
    <location>
        <begin position="628"/>
        <end position="671"/>
    </location>
</feature>
<feature type="transmembrane region" description="Helical" evidence="9">
    <location>
        <begin position="215"/>
        <end position="236"/>
    </location>
</feature>
<dbReference type="PANTHER" id="PTHR23028">
    <property type="entry name" value="ACETYLTRANSFERASE"/>
    <property type="match status" value="1"/>
</dbReference>
<feature type="transmembrane region" description="Helical" evidence="9">
    <location>
        <begin position="315"/>
        <end position="336"/>
    </location>
</feature>
<dbReference type="Pfam" id="PF01757">
    <property type="entry name" value="Acyl_transf_3"/>
    <property type="match status" value="1"/>
</dbReference>
<feature type="transmembrane region" description="Helical" evidence="9">
    <location>
        <begin position="271"/>
        <end position="294"/>
    </location>
</feature>
<evidence type="ECO:0000256" key="2">
    <source>
        <dbReference type="ARBA" id="ARBA00022475"/>
    </source>
</evidence>
<keyword evidence="5 9" id="KW-1133">Transmembrane helix</keyword>
<dbReference type="GO" id="GO:0016747">
    <property type="term" value="F:acyltransferase activity, transferring groups other than amino-acyl groups"/>
    <property type="evidence" value="ECO:0007669"/>
    <property type="project" value="InterPro"/>
</dbReference>
<feature type="transmembrane region" description="Helical" evidence="9">
    <location>
        <begin position="342"/>
        <end position="363"/>
    </location>
</feature>
<dbReference type="InterPro" id="IPR002656">
    <property type="entry name" value="Acyl_transf_3_dom"/>
</dbReference>
<evidence type="ECO:0000256" key="6">
    <source>
        <dbReference type="ARBA" id="ARBA00023136"/>
    </source>
</evidence>
<evidence type="ECO:0000256" key="3">
    <source>
        <dbReference type="ARBA" id="ARBA00022679"/>
    </source>
</evidence>
<dbReference type="InterPro" id="IPR050879">
    <property type="entry name" value="Acyltransferase_3"/>
</dbReference>
<dbReference type="InterPro" id="IPR036514">
    <property type="entry name" value="SGNH_hydro_sf"/>
</dbReference>
<feature type="compositionally biased region" description="Low complexity" evidence="8">
    <location>
        <begin position="632"/>
        <end position="648"/>
    </location>
</feature>
<dbReference type="EMBL" id="WHPD01000422">
    <property type="protein sequence ID" value="MPV87410.1"/>
    <property type="molecule type" value="Genomic_DNA"/>
</dbReference>
<evidence type="ECO:0000256" key="5">
    <source>
        <dbReference type="ARBA" id="ARBA00022989"/>
    </source>
</evidence>
<feature type="region of interest" description="Disordered" evidence="8">
    <location>
        <begin position="437"/>
        <end position="461"/>
    </location>
</feature>
<keyword evidence="2" id="KW-1003">Cell membrane</keyword>
<protein>
    <submittedName>
        <fullName evidence="11">Acyltransferase family protein</fullName>
    </submittedName>
</protein>
<evidence type="ECO:0000313" key="11">
    <source>
        <dbReference type="EMBL" id="MPV87410.1"/>
    </source>
</evidence>
<accession>A0A7J9UU72</accession>
<evidence type="ECO:0000256" key="9">
    <source>
        <dbReference type="SAM" id="Phobius"/>
    </source>
</evidence>
<evidence type="ECO:0000256" key="4">
    <source>
        <dbReference type="ARBA" id="ARBA00022692"/>
    </source>
</evidence>
<sequence>MSTQVREWQADLRAAAGAGRIEGLDGLRALAVTAVLVYHVRPASLPGGFLGVDVFFVVSGFLITTLLLRELNAKGRLDLPRFWVRRVRRLVPALAAVVLVTIPFAWLTDTDLLVGLGRQTLGALTFSTNWLEVAAGTSYFTATAPQLFVNFWSLAVEEQFYLFWPLVLVAVVAATTSASRRVLAALAVAVVSATLMAVLYVPGEDATRVYYGTDTHLFGLMLGAALAFAWAAPGGGPLAVSGWQRRRGPVAAAALAALLVLMLTLRQASPVTFRGGILLGSVLSAALVAALLGPPSRFQRLMRLRPLEWLGRRSYAAYLWHWPVLILADALVPTAYDSAAHWALRAAAVGVTLAAAALSFRLVEEPVRRLGFRACARRVAASLVSRVPARRALARAVAGAGALAVVASLAAIAVAPERTRTHDRLLAGQRAVDASADRAEVVAPVTPDQPSPTGPQAPDRSMPTGAEITGFGDSIVVTSVDGLEARFPGIMLDARSNRQWRDGEQAVQARLAEGTVRRAVFLDFGTNAGVRDEALVRRVLDSLGDRLIVVVNLYGGSYWVPEANATLERIVASYPNAVVADWHAAISQQPRLLQADGIHPGIQGAHLYADVVARAFAQLSEHLTGVPVDLDAPAPGEPAADPAASPSRKPTRGLAEPSPAATTMPSPDRAV</sequence>
<evidence type="ECO:0000256" key="8">
    <source>
        <dbReference type="SAM" id="MobiDB-lite"/>
    </source>
</evidence>
<feature type="transmembrane region" description="Helical" evidence="9">
    <location>
        <begin position="248"/>
        <end position="265"/>
    </location>
</feature>
<evidence type="ECO:0000313" key="12">
    <source>
        <dbReference type="Proteomes" id="UP000429644"/>
    </source>
</evidence>
<gene>
    <name evidence="11" type="ORF">GB882_01925</name>
</gene>
<feature type="transmembrane region" description="Helical" evidence="9">
    <location>
        <begin position="160"/>
        <end position="176"/>
    </location>
</feature>
<evidence type="ECO:0000256" key="1">
    <source>
        <dbReference type="ARBA" id="ARBA00004651"/>
    </source>
</evidence>
<comment type="caution">
    <text evidence="11">The sequence shown here is derived from an EMBL/GenBank/DDBJ whole genome shotgun (WGS) entry which is preliminary data.</text>
</comment>
<dbReference type="GO" id="GO:0009103">
    <property type="term" value="P:lipopolysaccharide biosynthetic process"/>
    <property type="evidence" value="ECO:0007669"/>
    <property type="project" value="TreeGrafter"/>
</dbReference>
<evidence type="ECO:0000259" key="10">
    <source>
        <dbReference type="Pfam" id="PF01757"/>
    </source>
</evidence>
<dbReference type="RefSeq" id="WP_152229970.1">
    <property type="nucleotide sequence ID" value="NZ_BAAAOT010000036.1"/>
</dbReference>
<dbReference type="PANTHER" id="PTHR23028:SF53">
    <property type="entry name" value="ACYL_TRANSF_3 DOMAIN-CONTAINING PROTEIN"/>
    <property type="match status" value="1"/>
</dbReference>
<dbReference type="Proteomes" id="UP000429644">
    <property type="component" value="Unassembled WGS sequence"/>
</dbReference>
<feature type="transmembrane region" description="Helical" evidence="9">
    <location>
        <begin position="183"/>
        <end position="203"/>
    </location>
</feature>
<keyword evidence="6 9" id="KW-0472">Membrane</keyword>
<feature type="transmembrane region" description="Helical" evidence="9">
    <location>
        <begin position="48"/>
        <end position="68"/>
    </location>
</feature>
<evidence type="ECO:0000256" key="7">
    <source>
        <dbReference type="ARBA" id="ARBA00023315"/>
    </source>
</evidence>
<feature type="transmembrane region" description="Helical" evidence="9">
    <location>
        <begin position="89"/>
        <end position="107"/>
    </location>
</feature>
<feature type="domain" description="Acyltransferase 3" evidence="10">
    <location>
        <begin position="22"/>
        <end position="357"/>
    </location>
</feature>
<organism evidence="11 12">
    <name type="scientific">Georgenia ruanii</name>
    <dbReference type="NCBI Taxonomy" id="348442"/>
    <lineage>
        <taxon>Bacteria</taxon>
        <taxon>Bacillati</taxon>
        <taxon>Actinomycetota</taxon>
        <taxon>Actinomycetes</taxon>
        <taxon>Micrococcales</taxon>
        <taxon>Bogoriellaceae</taxon>
        <taxon>Georgenia</taxon>
    </lineage>
</organism>
<keyword evidence="7 11" id="KW-0012">Acyltransferase</keyword>
<dbReference type="OrthoDB" id="3404679at2"/>
<dbReference type="Gene3D" id="3.40.50.1110">
    <property type="entry name" value="SGNH hydrolase"/>
    <property type="match status" value="1"/>
</dbReference>
<dbReference type="GO" id="GO:0005886">
    <property type="term" value="C:plasma membrane"/>
    <property type="evidence" value="ECO:0007669"/>
    <property type="project" value="UniProtKB-SubCell"/>
</dbReference>
<keyword evidence="12" id="KW-1185">Reference proteome</keyword>
<keyword evidence="3 11" id="KW-0808">Transferase</keyword>
<comment type="subcellular location">
    <subcellularLocation>
        <location evidence="1">Cell membrane</location>
        <topology evidence="1">Multi-pass membrane protein</topology>
    </subcellularLocation>
</comment>
<feature type="transmembrane region" description="Helical" evidence="9">
    <location>
        <begin position="392"/>
        <end position="415"/>
    </location>
</feature>
<keyword evidence="4 9" id="KW-0812">Transmembrane</keyword>
<name>A0A7J9UU72_9MICO</name>
<proteinExistence type="predicted"/>
<dbReference type="AlphaFoldDB" id="A0A7J9UU72"/>
<reference evidence="11 12" key="1">
    <citation type="submission" date="2019-10" db="EMBL/GenBank/DDBJ databases">
        <title>Georgenia wutianyii sp. nov. and Georgenia yuyongxinii sp. nov. isolated from plateau pika (Ochotona curzoniae) in the Qinghai-Tibet plateau of China.</title>
        <authorList>
            <person name="Tian Z."/>
        </authorList>
    </citation>
    <scope>NUCLEOTIDE SEQUENCE [LARGE SCALE GENOMIC DNA]</scope>
    <source>
        <strain evidence="11 12">JCM 15130</strain>
    </source>
</reference>
<dbReference type="SUPFAM" id="SSF52266">
    <property type="entry name" value="SGNH hydrolase"/>
    <property type="match status" value="1"/>
</dbReference>